<name>A0ABU3T4W1_9MICO</name>
<dbReference type="Pfam" id="PF05402">
    <property type="entry name" value="PqqD"/>
    <property type="match status" value="1"/>
</dbReference>
<gene>
    <name evidence="1" type="ORF">RWH45_04240</name>
</gene>
<proteinExistence type="predicted"/>
<organism evidence="1 2">
    <name type="scientific">Microbacterium galbum</name>
    <dbReference type="NCBI Taxonomy" id="3075994"/>
    <lineage>
        <taxon>Bacteria</taxon>
        <taxon>Bacillati</taxon>
        <taxon>Actinomycetota</taxon>
        <taxon>Actinomycetes</taxon>
        <taxon>Micrococcales</taxon>
        <taxon>Microbacteriaceae</taxon>
        <taxon>Microbacterium</taxon>
    </lineage>
</organism>
<comment type="caution">
    <text evidence="1">The sequence shown here is derived from an EMBL/GenBank/DDBJ whole genome shotgun (WGS) entry which is preliminary data.</text>
</comment>
<dbReference type="RefSeq" id="WP_315993646.1">
    <property type="nucleotide sequence ID" value="NZ_JAWDIS010000001.1"/>
</dbReference>
<dbReference type="Gene3D" id="1.10.10.1150">
    <property type="entry name" value="Coenzyme PQQ synthesis protein D (PqqD)"/>
    <property type="match status" value="1"/>
</dbReference>
<accession>A0ABU3T4W1</accession>
<evidence type="ECO:0000313" key="1">
    <source>
        <dbReference type="EMBL" id="MDU0366414.1"/>
    </source>
</evidence>
<keyword evidence="2" id="KW-1185">Reference proteome</keyword>
<dbReference type="Proteomes" id="UP001263371">
    <property type="component" value="Unassembled WGS sequence"/>
</dbReference>
<dbReference type="InterPro" id="IPR041881">
    <property type="entry name" value="PqqD_sf"/>
</dbReference>
<evidence type="ECO:0000313" key="2">
    <source>
        <dbReference type="Proteomes" id="UP001263371"/>
    </source>
</evidence>
<dbReference type="InterPro" id="IPR008792">
    <property type="entry name" value="PQQD"/>
</dbReference>
<protein>
    <submittedName>
        <fullName evidence="1">PqqD family protein</fullName>
    </submittedName>
</protein>
<sequence length="96" mass="10450">MTHSTPVWQRSPGIGWTRDGSAAYIALPARMTPFAVIRLSDVGVAIWELIDGLRDEDEIVSEIVRVWEADEADVRPTVASFIDALATKGVVQPSDG</sequence>
<dbReference type="EMBL" id="JAWDIS010000001">
    <property type="protein sequence ID" value="MDU0366414.1"/>
    <property type="molecule type" value="Genomic_DNA"/>
</dbReference>
<reference evidence="1 2" key="1">
    <citation type="submission" date="2023-09" db="EMBL/GenBank/DDBJ databases">
        <title>Microbacterium fusihabitans sp. nov., Microbacterium phycihabitans sp. nov., and Microbacterium cervinum sp. nov., isolated from dried seaweeds of beach.</title>
        <authorList>
            <person name="Lee S.D."/>
        </authorList>
    </citation>
    <scope>NUCLEOTIDE SEQUENCE [LARGE SCALE GENOMIC DNA]</scope>
    <source>
        <strain evidence="1 2">KSW4-17</strain>
    </source>
</reference>